<evidence type="ECO:0000256" key="1">
    <source>
        <dbReference type="ARBA" id="ARBA00009512"/>
    </source>
</evidence>
<dbReference type="AlphaFoldDB" id="A0A1W1WBG6"/>
<keyword evidence="6" id="KW-1185">Reference proteome</keyword>
<dbReference type="GO" id="GO:0005840">
    <property type="term" value="C:ribosome"/>
    <property type="evidence" value="ECO:0007669"/>
    <property type="project" value="UniProtKB-KW"/>
</dbReference>
<comment type="similarity">
    <text evidence="1 4">Belongs to the bacterial ribosomal protein bS6 family.</text>
</comment>
<evidence type="ECO:0000256" key="4">
    <source>
        <dbReference type="HAMAP-Rule" id="MF_00360"/>
    </source>
</evidence>
<dbReference type="NCBIfam" id="TIGR00166">
    <property type="entry name" value="S6"/>
    <property type="match status" value="1"/>
</dbReference>
<dbReference type="CDD" id="cd00473">
    <property type="entry name" value="bS6"/>
    <property type="match status" value="1"/>
</dbReference>
<keyword evidence="4" id="KW-0687">Ribonucleoprotein</keyword>
<name>A0A1W1WBG6_SULTA</name>
<protein>
    <recommendedName>
        <fullName evidence="3 4">Small ribosomal subunit protein bS6</fullName>
    </recommendedName>
</protein>
<gene>
    <name evidence="4" type="primary">rpsF</name>
    <name evidence="5" type="ORF">SAMN00768000_1132</name>
</gene>
<dbReference type="InterPro" id="IPR020814">
    <property type="entry name" value="Ribosomal_S6_plastid/chlpt"/>
</dbReference>
<evidence type="ECO:0000313" key="6">
    <source>
        <dbReference type="Proteomes" id="UP000192660"/>
    </source>
</evidence>
<evidence type="ECO:0000256" key="3">
    <source>
        <dbReference type="ARBA" id="ARBA00035294"/>
    </source>
</evidence>
<comment type="function">
    <text evidence="2 4">Binds together with bS18 to 16S ribosomal RNA.</text>
</comment>
<dbReference type="GO" id="GO:0005737">
    <property type="term" value="C:cytoplasm"/>
    <property type="evidence" value="ECO:0007669"/>
    <property type="project" value="UniProtKB-ARBA"/>
</dbReference>
<accession>A0A1W1WBG6</accession>
<dbReference type="PANTHER" id="PTHR21011">
    <property type="entry name" value="MITOCHONDRIAL 28S RIBOSOMAL PROTEIN S6"/>
    <property type="match status" value="1"/>
</dbReference>
<organism evidence="5 6">
    <name type="scientific">Sulfobacillus thermosulfidooxidans (strain DSM 9293 / VKM B-1269 / AT-1)</name>
    <dbReference type="NCBI Taxonomy" id="929705"/>
    <lineage>
        <taxon>Bacteria</taxon>
        <taxon>Bacillati</taxon>
        <taxon>Bacillota</taxon>
        <taxon>Clostridia</taxon>
        <taxon>Eubacteriales</taxon>
        <taxon>Clostridiales Family XVII. Incertae Sedis</taxon>
        <taxon>Sulfobacillus</taxon>
    </lineage>
</organism>
<dbReference type="PANTHER" id="PTHR21011:SF1">
    <property type="entry name" value="SMALL RIBOSOMAL SUBUNIT PROTEIN BS6M"/>
    <property type="match status" value="1"/>
</dbReference>
<keyword evidence="4" id="KW-0694">RNA-binding</keyword>
<evidence type="ECO:0000256" key="2">
    <source>
        <dbReference type="ARBA" id="ARBA00035104"/>
    </source>
</evidence>
<dbReference type="InterPro" id="IPR014717">
    <property type="entry name" value="Transl_elong_EF1B/ribsomal_bS6"/>
</dbReference>
<dbReference type="STRING" id="28034.BFX07_03985"/>
<dbReference type="GO" id="GO:1990904">
    <property type="term" value="C:ribonucleoprotein complex"/>
    <property type="evidence" value="ECO:0007669"/>
    <property type="project" value="UniProtKB-KW"/>
</dbReference>
<dbReference type="EMBL" id="FWWY01000001">
    <property type="protein sequence ID" value="SMC03522.1"/>
    <property type="molecule type" value="Genomic_DNA"/>
</dbReference>
<dbReference type="Proteomes" id="UP000192660">
    <property type="component" value="Unassembled WGS sequence"/>
</dbReference>
<dbReference type="InterPro" id="IPR035980">
    <property type="entry name" value="Ribosomal_bS6_sf"/>
</dbReference>
<dbReference type="Pfam" id="PF01250">
    <property type="entry name" value="Ribosomal_S6"/>
    <property type="match status" value="1"/>
</dbReference>
<dbReference type="GO" id="GO:0070181">
    <property type="term" value="F:small ribosomal subunit rRNA binding"/>
    <property type="evidence" value="ECO:0007669"/>
    <property type="project" value="TreeGrafter"/>
</dbReference>
<dbReference type="Gene3D" id="3.30.70.60">
    <property type="match status" value="1"/>
</dbReference>
<dbReference type="InterPro" id="IPR000529">
    <property type="entry name" value="Ribosomal_bS6"/>
</dbReference>
<dbReference type="HAMAP" id="MF_00360">
    <property type="entry name" value="Ribosomal_bS6"/>
    <property type="match status" value="1"/>
</dbReference>
<keyword evidence="4 5" id="KW-0689">Ribosomal protein</keyword>
<dbReference type="SUPFAM" id="SSF54995">
    <property type="entry name" value="Ribosomal protein S6"/>
    <property type="match status" value="1"/>
</dbReference>
<keyword evidence="4" id="KW-0699">rRNA-binding</keyword>
<evidence type="ECO:0000313" key="5">
    <source>
        <dbReference type="EMBL" id="SMC03522.1"/>
    </source>
</evidence>
<reference evidence="6" key="1">
    <citation type="submission" date="2017-04" db="EMBL/GenBank/DDBJ databases">
        <authorList>
            <person name="Varghese N."/>
            <person name="Submissions S."/>
        </authorList>
    </citation>
    <scope>NUCLEOTIDE SEQUENCE [LARGE SCALE GENOMIC DNA]</scope>
    <source>
        <strain evidence="6">DSM 9293</strain>
    </source>
</reference>
<sequence>MEEVKSLAHYELMYILKPDLGEEQTQADIDRFNDVITQQQGTITKVDKWGRRKLAYEINGLTEGFYMVVDFDYDGSEDIANEITRVLKIHDDVVRSIIVRLDD</sequence>
<dbReference type="GO" id="GO:0003735">
    <property type="term" value="F:structural constituent of ribosome"/>
    <property type="evidence" value="ECO:0007669"/>
    <property type="project" value="InterPro"/>
</dbReference>
<proteinExistence type="inferred from homology"/>
<dbReference type="GO" id="GO:0006412">
    <property type="term" value="P:translation"/>
    <property type="evidence" value="ECO:0007669"/>
    <property type="project" value="UniProtKB-UniRule"/>
</dbReference>